<feature type="region of interest" description="Disordered" evidence="1">
    <location>
        <begin position="38"/>
        <end position="67"/>
    </location>
</feature>
<keyword evidence="3" id="KW-1185">Reference proteome</keyword>
<evidence type="ECO:0000313" key="3">
    <source>
        <dbReference type="Proteomes" id="UP000215914"/>
    </source>
</evidence>
<reference evidence="2" key="2">
    <citation type="submission" date="2020-06" db="EMBL/GenBank/DDBJ databases">
        <title>Helianthus annuus Genome sequencing and assembly Release 2.</title>
        <authorList>
            <person name="Gouzy J."/>
            <person name="Langlade N."/>
            <person name="Munos S."/>
        </authorList>
    </citation>
    <scope>NUCLEOTIDE SEQUENCE</scope>
    <source>
        <tissue evidence="2">Leaves</tissue>
    </source>
</reference>
<feature type="compositionally biased region" description="Basic and acidic residues" evidence="1">
    <location>
        <begin position="38"/>
        <end position="48"/>
    </location>
</feature>
<sequence length="67" mass="7905">MRLHCWMFNPTNVCPSFFKNGALLFEILEQHETERICKPIKTPSDKQRNPLSVTQHFETSRSLSKKQ</sequence>
<organism evidence="2 3">
    <name type="scientific">Helianthus annuus</name>
    <name type="common">Common sunflower</name>
    <dbReference type="NCBI Taxonomy" id="4232"/>
    <lineage>
        <taxon>Eukaryota</taxon>
        <taxon>Viridiplantae</taxon>
        <taxon>Streptophyta</taxon>
        <taxon>Embryophyta</taxon>
        <taxon>Tracheophyta</taxon>
        <taxon>Spermatophyta</taxon>
        <taxon>Magnoliopsida</taxon>
        <taxon>eudicotyledons</taxon>
        <taxon>Gunneridae</taxon>
        <taxon>Pentapetalae</taxon>
        <taxon>asterids</taxon>
        <taxon>campanulids</taxon>
        <taxon>Asterales</taxon>
        <taxon>Asteraceae</taxon>
        <taxon>Asteroideae</taxon>
        <taxon>Heliantheae alliance</taxon>
        <taxon>Heliantheae</taxon>
        <taxon>Helianthus</taxon>
    </lineage>
</organism>
<gene>
    <name evidence="2" type="ORF">HanXRQr2_Chr10g0462671</name>
</gene>
<dbReference type="EMBL" id="MNCJ02000325">
    <property type="protein sequence ID" value="KAF5788312.1"/>
    <property type="molecule type" value="Genomic_DNA"/>
</dbReference>
<name>A0A9K3I1F6_HELAN</name>
<accession>A0A9K3I1F6</accession>
<dbReference type="Gramene" id="mRNA:HanXRQr2_Chr10g0462671">
    <property type="protein sequence ID" value="CDS:HanXRQr2_Chr10g0462671.1"/>
    <property type="gene ID" value="HanXRQr2_Chr10g0462671"/>
</dbReference>
<dbReference type="Proteomes" id="UP000215914">
    <property type="component" value="Unassembled WGS sequence"/>
</dbReference>
<proteinExistence type="predicted"/>
<evidence type="ECO:0000313" key="2">
    <source>
        <dbReference type="EMBL" id="KAF5788312.1"/>
    </source>
</evidence>
<protein>
    <submittedName>
        <fullName evidence="2">Uncharacterized protein</fullName>
    </submittedName>
</protein>
<dbReference type="AlphaFoldDB" id="A0A9K3I1F6"/>
<evidence type="ECO:0000256" key="1">
    <source>
        <dbReference type="SAM" id="MobiDB-lite"/>
    </source>
</evidence>
<comment type="caution">
    <text evidence="2">The sequence shown here is derived from an EMBL/GenBank/DDBJ whole genome shotgun (WGS) entry which is preliminary data.</text>
</comment>
<feature type="compositionally biased region" description="Polar residues" evidence="1">
    <location>
        <begin position="49"/>
        <end position="67"/>
    </location>
</feature>
<reference evidence="2" key="1">
    <citation type="journal article" date="2017" name="Nature">
        <title>The sunflower genome provides insights into oil metabolism, flowering and Asterid evolution.</title>
        <authorList>
            <person name="Badouin H."/>
            <person name="Gouzy J."/>
            <person name="Grassa C.J."/>
            <person name="Murat F."/>
            <person name="Staton S.E."/>
            <person name="Cottret L."/>
            <person name="Lelandais-Briere C."/>
            <person name="Owens G.L."/>
            <person name="Carrere S."/>
            <person name="Mayjonade B."/>
            <person name="Legrand L."/>
            <person name="Gill N."/>
            <person name="Kane N.C."/>
            <person name="Bowers J.E."/>
            <person name="Hubner S."/>
            <person name="Bellec A."/>
            <person name="Berard A."/>
            <person name="Berges H."/>
            <person name="Blanchet N."/>
            <person name="Boniface M.C."/>
            <person name="Brunel D."/>
            <person name="Catrice O."/>
            <person name="Chaidir N."/>
            <person name="Claudel C."/>
            <person name="Donnadieu C."/>
            <person name="Faraut T."/>
            <person name="Fievet G."/>
            <person name="Helmstetter N."/>
            <person name="King M."/>
            <person name="Knapp S.J."/>
            <person name="Lai Z."/>
            <person name="Le Paslier M.C."/>
            <person name="Lippi Y."/>
            <person name="Lorenzon L."/>
            <person name="Mandel J.R."/>
            <person name="Marage G."/>
            <person name="Marchand G."/>
            <person name="Marquand E."/>
            <person name="Bret-Mestries E."/>
            <person name="Morien E."/>
            <person name="Nambeesan S."/>
            <person name="Nguyen T."/>
            <person name="Pegot-Espagnet P."/>
            <person name="Pouilly N."/>
            <person name="Raftis F."/>
            <person name="Sallet E."/>
            <person name="Schiex T."/>
            <person name="Thomas J."/>
            <person name="Vandecasteele C."/>
            <person name="Vares D."/>
            <person name="Vear F."/>
            <person name="Vautrin S."/>
            <person name="Crespi M."/>
            <person name="Mangin B."/>
            <person name="Burke J.M."/>
            <person name="Salse J."/>
            <person name="Munos S."/>
            <person name="Vincourt P."/>
            <person name="Rieseberg L.H."/>
            <person name="Langlade N.B."/>
        </authorList>
    </citation>
    <scope>NUCLEOTIDE SEQUENCE</scope>
    <source>
        <tissue evidence="2">Leaves</tissue>
    </source>
</reference>